<keyword evidence="9 12" id="KW-0501">Molybdenum cofactor biosynthesis</keyword>
<dbReference type="InterPro" id="IPR006638">
    <property type="entry name" value="Elp3/MiaA/NifB-like_rSAM"/>
</dbReference>
<dbReference type="InterPro" id="IPR010505">
    <property type="entry name" value="MoaA_twitch"/>
</dbReference>
<evidence type="ECO:0000313" key="14">
    <source>
        <dbReference type="EMBL" id="GLI91158.1"/>
    </source>
</evidence>
<dbReference type="InterPro" id="IPR058240">
    <property type="entry name" value="rSAM_sf"/>
</dbReference>
<keyword evidence="4 12" id="KW-0479">Metal-binding</keyword>
<dbReference type="CDD" id="cd01335">
    <property type="entry name" value="Radical_SAM"/>
    <property type="match status" value="1"/>
</dbReference>
<feature type="binding site" evidence="12">
    <location>
        <position position="135"/>
    </location>
    <ligand>
        <name>S-adenosyl-L-methionine</name>
        <dbReference type="ChEBI" id="CHEBI:59789"/>
    </ligand>
</feature>
<dbReference type="PANTHER" id="PTHR22960">
    <property type="entry name" value="MOLYBDOPTERIN COFACTOR SYNTHESIS PROTEIN A"/>
    <property type="match status" value="1"/>
</dbReference>
<dbReference type="Proteomes" id="UP001144323">
    <property type="component" value="Unassembled WGS sequence"/>
</dbReference>
<comment type="similarity">
    <text evidence="12">Belongs to the radical SAM superfamily. MoaA family.</text>
</comment>
<feature type="binding site" evidence="12">
    <location>
        <position position="171"/>
    </location>
    <ligand>
        <name>GTP</name>
        <dbReference type="ChEBI" id="CHEBI:37565"/>
    </ligand>
</feature>
<comment type="cofactor">
    <cofactor evidence="12">
        <name>[4Fe-4S] cluster</name>
        <dbReference type="ChEBI" id="CHEBI:49883"/>
    </cofactor>
    <text evidence="12">Binds 2 [4Fe-4S] clusters. Binds 1 [4Fe-4S] cluster coordinated with 3 cysteines and an exchangeable S-adenosyl-L-methionine and 1 [4Fe-4S] cluster coordinated with 3 cysteines and the GTP-derived substrate.</text>
</comment>
<dbReference type="GO" id="GO:1904047">
    <property type="term" value="F:S-adenosyl-L-methionine binding"/>
    <property type="evidence" value="ECO:0007669"/>
    <property type="project" value="UniProtKB-UniRule"/>
</dbReference>
<keyword evidence="2 12" id="KW-0004">4Fe-4S</keyword>
<evidence type="ECO:0000256" key="2">
    <source>
        <dbReference type="ARBA" id="ARBA00022485"/>
    </source>
</evidence>
<evidence type="ECO:0000256" key="11">
    <source>
        <dbReference type="ARBA" id="ARBA00048697"/>
    </source>
</evidence>
<feature type="binding site" evidence="12">
    <location>
        <position position="272"/>
    </location>
    <ligand>
        <name>[4Fe-4S] cluster</name>
        <dbReference type="ChEBI" id="CHEBI:49883"/>
        <label>2</label>
        <note>4Fe-4S-substrate</note>
    </ligand>
</feature>
<dbReference type="SFLD" id="SFLDG01383">
    <property type="entry name" value="cyclic_pyranopterin_phosphate"/>
    <property type="match status" value="1"/>
</dbReference>
<evidence type="ECO:0000256" key="6">
    <source>
        <dbReference type="ARBA" id="ARBA00023004"/>
    </source>
</evidence>
<comment type="pathway">
    <text evidence="12">Cofactor biosynthesis; molybdopterin biosynthesis.</text>
</comment>
<dbReference type="InterPro" id="IPR013483">
    <property type="entry name" value="MoaA"/>
</dbReference>
<name>A0A9W6GQN8_9HYPH</name>
<dbReference type="SUPFAM" id="SSF102114">
    <property type="entry name" value="Radical SAM enzymes"/>
    <property type="match status" value="1"/>
</dbReference>
<dbReference type="InterPro" id="IPR050105">
    <property type="entry name" value="MoCo_biosynth_MoaA/MoaC"/>
</dbReference>
<dbReference type="SFLD" id="SFLDS00029">
    <property type="entry name" value="Radical_SAM"/>
    <property type="match status" value="1"/>
</dbReference>
<dbReference type="NCBIfam" id="TIGR02666">
    <property type="entry name" value="moaA"/>
    <property type="match status" value="1"/>
</dbReference>
<evidence type="ECO:0000256" key="7">
    <source>
        <dbReference type="ARBA" id="ARBA00023014"/>
    </source>
</evidence>
<dbReference type="Pfam" id="PF06463">
    <property type="entry name" value="Mob_synth_C"/>
    <property type="match status" value="1"/>
</dbReference>
<reference evidence="14" key="1">
    <citation type="journal article" date="2023" name="Int. J. Syst. Evol. Microbiol.">
        <title>Methylocystis iwaonis sp. nov., a type II methane-oxidizing bacterium from surface soil of a rice paddy field in Japan, and emended description of the genus Methylocystis (ex Whittenbury et al. 1970) Bowman et al. 1993.</title>
        <authorList>
            <person name="Kaise H."/>
            <person name="Sawadogo J.B."/>
            <person name="Alam M.S."/>
            <person name="Ueno C."/>
            <person name="Dianou D."/>
            <person name="Shinjo R."/>
            <person name="Asakawa S."/>
        </authorList>
    </citation>
    <scope>NUCLEOTIDE SEQUENCE</scope>
    <source>
        <strain evidence="14">LMG27198</strain>
    </source>
</reference>
<dbReference type="AlphaFoldDB" id="A0A9W6GQN8"/>
<feature type="binding site" evidence="12">
    <location>
        <position position="205"/>
    </location>
    <ligand>
        <name>S-adenosyl-L-methionine</name>
        <dbReference type="ChEBI" id="CHEBI:59789"/>
    </ligand>
</feature>
<dbReference type="SFLD" id="SFLDG01386">
    <property type="entry name" value="main_SPASM_domain-containing"/>
    <property type="match status" value="1"/>
</dbReference>
<sequence length="345" mass="38056">MNAHSQPPAATMPAPLVDPFGRAVSYVRVSVTDRCDFRCVYCMSEHMTFLPRRDLLTLEELDRLCSAFVARGTKKLRITGGEPLVRHDLMKLFRALSRHLVSGALEELTLTTNGSQLARFSDQLADCGVRRINVSLDTLQPDRFRALTRTGDLSRVLAGLDAALKAGLKVKLNAVALKGVNEDEFVPLVRFAHERGMDMTFIEVMPLGELDGPARVDQYLPMSAVRERLGEAFTLDEIDYRTGGPARYMRAAETGGRVGIITPLTHNFCESCNRVRVTCTGTLYMCLGQEDAADLRAPLRDSADDALLHAAIEEAIRRKPKGHDFIIDRATQAPAVSRHMSTTGG</sequence>
<dbReference type="PROSITE" id="PS51918">
    <property type="entry name" value="RADICAL_SAM"/>
    <property type="match status" value="1"/>
</dbReference>
<proteinExistence type="inferred from homology"/>
<gene>
    <name evidence="12 14" type="primary">moaA</name>
    <name evidence="14" type="ORF">LMG27198_01500</name>
</gene>
<feature type="binding site" evidence="12">
    <location>
        <position position="81"/>
    </location>
    <ligand>
        <name>S-adenosyl-L-methionine</name>
        <dbReference type="ChEBI" id="CHEBI:59789"/>
    </ligand>
</feature>
<keyword evidence="3 12" id="KW-0949">S-adenosyl-L-methionine</keyword>
<dbReference type="EMBL" id="BSEC01000001">
    <property type="protein sequence ID" value="GLI91158.1"/>
    <property type="molecule type" value="Genomic_DNA"/>
</dbReference>
<dbReference type="InterPro" id="IPR000385">
    <property type="entry name" value="MoaA_NifB_PqqE_Fe-S-bd_CS"/>
</dbReference>
<feature type="binding site" evidence="12">
    <location>
        <position position="269"/>
    </location>
    <ligand>
        <name>[4Fe-4S] cluster</name>
        <dbReference type="ChEBI" id="CHEBI:49883"/>
        <label>2</label>
        <note>4Fe-4S-substrate</note>
    </ligand>
</feature>
<dbReference type="GO" id="GO:0061798">
    <property type="term" value="F:GTP 3',8'-cyclase activity"/>
    <property type="evidence" value="ECO:0007669"/>
    <property type="project" value="UniProtKB-UniRule"/>
</dbReference>
<keyword evidence="8 12" id="KW-0342">GTP-binding</keyword>
<evidence type="ECO:0000256" key="1">
    <source>
        <dbReference type="ARBA" id="ARBA00012167"/>
    </source>
</evidence>
<keyword evidence="5 12" id="KW-0547">Nucleotide-binding</keyword>
<accession>A0A9W6GQN8</accession>
<comment type="caution">
    <text evidence="14">The sequence shown here is derived from an EMBL/GenBank/DDBJ whole genome shotgun (WGS) entry which is preliminary data.</text>
</comment>
<keyword evidence="6 12" id="KW-0408">Iron</keyword>
<dbReference type="InterPro" id="IPR040064">
    <property type="entry name" value="MoaA-like"/>
</dbReference>
<dbReference type="SFLD" id="SFLDG01067">
    <property type="entry name" value="SPASM/twitch_domain_containing"/>
    <property type="match status" value="1"/>
</dbReference>
<comment type="subunit">
    <text evidence="12">Monomer and homodimer.</text>
</comment>
<dbReference type="CDD" id="cd21117">
    <property type="entry name" value="Twitch_MoaA"/>
    <property type="match status" value="1"/>
</dbReference>
<feature type="domain" description="Radical SAM core" evidence="13">
    <location>
        <begin position="19"/>
        <end position="245"/>
    </location>
</feature>
<feature type="binding site" evidence="12">
    <location>
        <position position="35"/>
    </location>
    <ligand>
        <name>[4Fe-4S] cluster</name>
        <dbReference type="ChEBI" id="CHEBI:49883"/>
        <label>1</label>
        <note>4Fe-4S-S-AdoMet</note>
    </ligand>
</feature>
<feature type="binding site" evidence="12">
    <location>
        <position position="28"/>
    </location>
    <ligand>
        <name>GTP</name>
        <dbReference type="ChEBI" id="CHEBI:37565"/>
    </ligand>
</feature>
<comment type="catalytic activity">
    <reaction evidence="11 12">
        <text>GTP + AH2 + S-adenosyl-L-methionine = (8S)-3',8-cyclo-7,8-dihydroguanosine 5'-triphosphate + 5'-deoxyadenosine + L-methionine + A + H(+)</text>
        <dbReference type="Rhea" id="RHEA:49576"/>
        <dbReference type="ChEBI" id="CHEBI:13193"/>
        <dbReference type="ChEBI" id="CHEBI:15378"/>
        <dbReference type="ChEBI" id="CHEBI:17319"/>
        <dbReference type="ChEBI" id="CHEBI:17499"/>
        <dbReference type="ChEBI" id="CHEBI:37565"/>
        <dbReference type="ChEBI" id="CHEBI:57844"/>
        <dbReference type="ChEBI" id="CHEBI:59789"/>
        <dbReference type="ChEBI" id="CHEBI:131766"/>
        <dbReference type="EC" id="4.1.99.22"/>
    </reaction>
</comment>
<evidence type="ECO:0000256" key="9">
    <source>
        <dbReference type="ARBA" id="ARBA00023150"/>
    </source>
</evidence>
<feature type="binding site" evidence="12">
    <location>
        <position position="77"/>
    </location>
    <ligand>
        <name>GTP</name>
        <dbReference type="ChEBI" id="CHEBI:37565"/>
    </ligand>
</feature>
<feature type="binding site" evidence="12">
    <location>
        <position position="111"/>
    </location>
    <ligand>
        <name>GTP</name>
        <dbReference type="ChEBI" id="CHEBI:37565"/>
    </ligand>
</feature>
<keyword evidence="7 12" id="KW-0411">Iron-sulfur</keyword>
<dbReference type="Pfam" id="PF04055">
    <property type="entry name" value="Radical_SAM"/>
    <property type="match status" value="1"/>
</dbReference>
<feature type="binding site" evidence="12">
    <location>
        <position position="39"/>
    </location>
    <ligand>
        <name>[4Fe-4S] cluster</name>
        <dbReference type="ChEBI" id="CHEBI:49883"/>
        <label>1</label>
        <note>4Fe-4S-S-AdoMet</note>
    </ligand>
</feature>
<dbReference type="PANTHER" id="PTHR22960:SF0">
    <property type="entry name" value="MOLYBDENUM COFACTOR BIOSYNTHESIS PROTEIN 1"/>
    <property type="match status" value="1"/>
</dbReference>
<evidence type="ECO:0000256" key="12">
    <source>
        <dbReference type="HAMAP-Rule" id="MF_01225"/>
    </source>
</evidence>
<dbReference type="GO" id="GO:0006777">
    <property type="term" value="P:Mo-molybdopterin cofactor biosynthetic process"/>
    <property type="evidence" value="ECO:0007669"/>
    <property type="project" value="UniProtKB-UniRule"/>
</dbReference>
<evidence type="ECO:0000256" key="4">
    <source>
        <dbReference type="ARBA" id="ARBA00022723"/>
    </source>
</evidence>
<dbReference type="InterPro" id="IPR013785">
    <property type="entry name" value="Aldolase_TIM"/>
</dbReference>
<feature type="binding site" evidence="12">
    <location>
        <position position="41"/>
    </location>
    <ligand>
        <name>S-adenosyl-L-methionine</name>
        <dbReference type="ChEBI" id="CHEBI:59789"/>
    </ligand>
</feature>
<feature type="binding site" evidence="12">
    <location>
        <begin position="274"/>
        <end position="276"/>
    </location>
    <ligand>
        <name>GTP</name>
        <dbReference type="ChEBI" id="CHEBI:37565"/>
    </ligand>
</feature>
<dbReference type="RefSeq" id="WP_281799715.1">
    <property type="nucleotide sequence ID" value="NZ_BSEC01000001.1"/>
</dbReference>
<evidence type="ECO:0000256" key="3">
    <source>
        <dbReference type="ARBA" id="ARBA00022691"/>
    </source>
</evidence>
<dbReference type="GO" id="GO:0046872">
    <property type="term" value="F:metal ion binding"/>
    <property type="evidence" value="ECO:0007669"/>
    <property type="project" value="UniProtKB-KW"/>
</dbReference>
<evidence type="ECO:0000313" key="15">
    <source>
        <dbReference type="Proteomes" id="UP001144323"/>
    </source>
</evidence>
<dbReference type="SMART" id="SM00729">
    <property type="entry name" value="Elp3"/>
    <property type="match status" value="1"/>
</dbReference>
<dbReference type="EC" id="4.1.99.22" evidence="1 12"/>
<dbReference type="GO" id="GO:0005525">
    <property type="term" value="F:GTP binding"/>
    <property type="evidence" value="ECO:0007669"/>
    <property type="project" value="UniProtKB-UniRule"/>
</dbReference>
<dbReference type="InterPro" id="IPR007197">
    <property type="entry name" value="rSAM"/>
</dbReference>
<comment type="function">
    <text evidence="12">Catalyzes the cyclization of GTP to (8S)-3',8-cyclo-7,8-dihydroguanosine 5'-triphosphate.</text>
</comment>
<dbReference type="GO" id="GO:0061799">
    <property type="term" value="F:cyclic pyranopterin monophosphate synthase activity"/>
    <property type="evidence" value="ECO:0007669"/>
    <property type="project" value="TreeGrafter"/>
</dbReference>
<evidence type="ECO:0000256" key="10">
    <source>
        <dbReference type="ARBA" id="ARBA00023239"/>
    </source>
</evidence>
<dbReference type="HAMAP" id="MF_01225_B">
    <property type="entry name" value="MoaA_B"/>
    <property type="match status" value="1"/>
</dbReference>
<dbReference type="GO" id="GO:0051539">
    <property type="term" value="F:4 iron, 4 sulfur cluster binding"/>
    <property type="evidence" value="ECO:0007669"/>
    <property type="project" value="UniProtKB-UniRule"/>
</dbReference>
<evidence type="ECO:0000256" key="5">
    <source>
        <dbReference type="ARBA" id="ARBA00022741"/>
    </source>
</evidence>
<feature type="binding site" evidence="12">
    <location>
        <position position="286"/>
    </location>
    <ligand>
        <name>[4Fe-4S] cluster</name>
        <dbReference type="ChEBI" id="CHEBI:49883"/>
        <label>2</label>
        <note>4Fe-4S-substrate</note>
    </ligand>
</feature>
<organism evidence="14 15">
    <name type="scientific">Methylocystis echinoides</name>
    <dbReference type="NCBI Taxonomy" id="29468"/>
    <lineage>
        <taxon>Bacteria</taxon>
        <taxon>Pseudomonadati</taxon>
        <taxon>Pseudomonadota</taxon>
        <taxon>Alphaproteobacteria</taxon>
        <taxon>Hyphomicrobiales</taxon>
        <taxon>Methylocystaceae</taxon>
        <taxon>Methylocystis</taxon>
    </lineage>
</organism>
<feature type="binding site" evidence="12">
    <location>
        <position position="42"/>
    </location>
    <ligand>
        <name>[4Fe-4S] cluster</name>
        <dbReference type="ChEBI" id="CHEBI:49883"/>
        <label>1</label>
        <note>4Fe-4S-S-AdoMet</note>
    </ligand>
</feature>
<keyword evidence="15" id="KW-1185">Reference proteome</keyword>
<protein>
    <recommendedName>
        <fullName evidence="1 12">GTP 3',8-cyclase</fullName>
        <ecNumber evidence="1 12">4.1.99.22</ecNumber>
    </recommendedName>
    <alternativeName>
        <fullName evidence="12">Molybdenum cofactor biosynthesis protein A</fullName>
    </alternativeName>
</protein>
<keyword evidence="10 12" id="KW-0456">Lyase</keyword>
<dbReference type="Gene3D" id="3.20.20.70">
    <property type="entry name" value="Aldolase class I"/>
    <property type="match status" value="1"/>
</dbReference>
<evidence type="ECO:0000256" key="8">
    <source>
        <dbReference type="ARBA" id="ARBA00023134"/>
    </source>
</evidence>
<dbReference type="PROSITE" id="PS01305">
    <property type="entry name" value="MOAA_NIFB_PQQE"/>
    <property type="match status" value="1"/>
</dbReference>
<evidence type="ECO:0000259" key="13">
    <source>
        <dbReference type="PROSITE" id="PS51918"/>
    </source>
</evidence>